<evidence type="ECO:0000256" key="7">
    <source>
        <dbReference type="ARBA" id="ARBA00019373"/>
    </source>
</evidence>
<keyword evidence="15 19" id="KW-0472">Membrane</keyword>
<gene>
    <name evidence="20" type="ORF">SP60_04155</name>
</gene>
<evidence type="ECO:0000256" key="9">
    <source>
        <dbReference type="ARBA" id="ARBA00022516"/>
    </source>
</evidence>
<dbReference type="InterPro" id="IPR000374">
    <property type="entry name" value="PC_trans"/>
</dbReference>
<evidence type="ECO:0000256" key="13">
    <source>
        <dbReference type="ARBA" id="ARBA00022989"/>
    </source>
</evidence>
<dbReference type="EC" id="2.7.7.41" evidence="6 18"/>
<keyword evidence="14" id="KW-0443">Lipid metabolism</keyword>
<keyword evidence="13 19" id="KW-1133">Transmembrane helix</keyword>
<organism evidence="20 21">
    <name type="scientific">Candidatus Thioglobus autotrophicus</name>
    <dbReference type="NCBI Taxonomy" id="1705394"/>
    <lineage>
        <taxon>Bacteria</taxon>
        <taxon>Pseudomonadati</taxon>
        <taxon>Pseudomonadota</taxon>
        <taxon>Gammaproteobacteria</taxon>
        <taxon>Candidatus Pseudothioglobaceae</taxon>
        <taxon>Candidatus Thioglobus</taxon>
    </lineage>
</organism>
<evidence type="ECO:0000256" key="5">
    <source>
        <dbReference type="ARBA" id="ARBA00010185"/>
    </source>
</evidence>
<dbReference type="GO" id="GO:0004605">
    <property type="term" value="F:phosphatidate cytidylyltransferase activity"/>
    <property type="evidence" value="ECO:0007669"/>
    <property type="project" value="UniProtKB-EC"/>
</dbReference>
<accession>A0A0M4PMY5</accession>
<comment type="pathway">
    <text evidence="3 18">Phospholipid metabolism; CDP-diacylglycerol biosynthesis; CDP-diacylglycerol from sn-glycerol 3-phosphate: step 3/3.</text>
</comment>
<dbReference type="UniPathway" id="UPA00557">
    <property type="reaction ID" value="UER00614"/>
</dbReference>
<dbReference type="GO" id="GO:0005886">
    <property type="term" value="C:plasma membrane"/>
    <property type="evidence" value="ECO:0007669"/>
    <property type="project" value="UniProtKB-SubCell"/>
</dbReference>
<dbReference type="PATRIC" id="fig|1705394.5.peg.832"/>
<evidence type="ECO:0000313" key="20">
    <source>
        <dbReference type="EMBL" id="ALE52479.1"/>
    </source>
</evidence>
<feature type="transmembrane region" description="Helical" evidence="19">
    <location>
        <begin position="79"/>
        <end position="98"/>
    </location>
</feature>
<evidence type="ECO:0000256" key="17">
    <source>
        <dbReference type="ARBA" id="ARBA00023264"/>
    </source>
</evidence>
<dbReference type="RefSeq" id="WP_053951429.1">
    <property type="nucleotide sequence ID" value="NZ_CP010552.1"/>
</dbReference>
<keyword evidence="10 18" id="KW-0808">Transferase</keyword>
<keyword evidence="9" id="KW-0444">Lipid biosynthesis</keyword>
<comment type="subcellular location">
    <subcellularLocation>
        <location evidence="2">Cell membrane</location>
        <topology evidence="2">Multi-pass membrane protein</topology>
    </subcellularLocation>
</comment>
<keyword evidence="21" id="KW-1185">Reference proteome</keyword>
<evidence type="ECO:0000256" key="10">
    <source>
        <dbReference type="ARBA" id="ARBA00022679"/>
    </source>
</evidence>
<protein>
    <recommendedName>
        <fullName evidence="7 18">Phosphatidate cytidylyltransferase</fullName>
        <ecNumber evidence="6 18">2.7.7.41</ecNumber>
    </recommendedName>
</protein>
<feature type="transmembrane region" description="Helical" evidence="19">
    <location>
        <begin position="53"/>
        <end position="73"/>
    </location>
</feature>
<evidence type="ECO:0000256" key="8">
    <source>
        <dbReference type="ARBA" id="ARBA00022475"/>
    </source>
</evidence>
<dbReference type="KEGG" id="tho:SP60_04155"/>
<feature type="transmembrane region" description="Helical" evidence="19">
    <location>
        <begin position="107"/>
        <end position="127"/>
    </location>
</feature>
<dbReference type="Pfam" id="PF01148">
    <property type="entry name" value="CTP_transf_1"/>
    <property type="match status" value="1"/>
</dbReference>
<reference evidence="20 21" key="1">
    <citation type="journal article" date="2015" name="Genome Announc.">
        <title>Genome Sequence of 'Candidatus Thioglobus autotrophica' Strain EF1, a Chemoautotroph from the SUP05 Clade of Marine Gammaproteobacteria.</title>
        <authorList>
            <person name="Shah V."/>
            <person name="Morris R.M."/>
        </authorList>
    </citation>
    <scope>NUCLEOTIDE SEQUENCE [LARGE SCALE GENOMIC DNA]</scope>
    <source>
        <strain evidence="20 21">EF1</strain>
    </source>
</reference>
<feature type="transmembrane region" description="Helical" evidence="19">
    <location>
        <begin position="207"/>
        <end position="225"/>
    </location>
</feature>
<evidence type="ECO:0000256" key="19">
    <source>
        <dbReference type="SAM" id="Phobius"/>
    </source>
</evidence>
<evidence type="ECO:0000256" key="11">
    <source>
        <dbReference type="ARBA" id="ARBA00022692"/>
    </source>
</evidence>
<keyword evidence="8" id="KW-1003">Cell membrane</keyword>
<keyword evidence="17" id="KW-1208">Phospholipid metabolism</keyword>
<feature type="transmembrane region" description="Helical" evidence="19">
    <location>
        <begin position="179"/>
        <end position="195"/>
    </location>
</feature>
<dbReference type="PROSITE" id="PS01315">
    <property type="entry name" value="CDS"/>
    <property type="match status" value="1"/>
</dbReference>
<feature type="transmembrane region" description="Helical" evidence="19">
    <location>
        <begin position="139"/>
        <end position="158"/>
    </location>
</feature>
<evidence type="ECO:0000256" key="15">
    <source>
        <dbReference type="ARBA" id="ARBA00023136"/>
    </source>
</evidence>
<evidence type="ECO:0000256" key="1">
    <source>
        <dbReference type="ARBA" id="ARBA00001698"/>
    </source>
</evidence>
<name>A0A0M4PMY5_9GAMM</name>
<evidence type="ECO:0000256" key="6">
    <source>
        <dbReference type="ARBA" id="ARBA00012487"/>
    </source>
</evidence>
<evidence type="ECO:0000256" key="12">
    <source>
        <dbReference type="ARBA" id="ARBA00022695"/>
    </source>
</evidence>
<dbReference type="EMBL" id="CP010552">
    <property type="protein sequence ID" value="ALE52479.1"/>
    <property type="molecule type" value="Genomic_DNA"/>
</dbReference>
<evidence type="ECO:0000256" key="18">
    <source>
        <dbReference type="RuleBase" id="RU003938"/>
    </source>
</evidence>
<dbReference type="PANTHER" id="PTHR46382">
    <property type="entry name" value="PHOSPHATIDATE CYTIDYLYLTRANSFERASE"/>
    <property type="match status" value="1"/>
</dbReference>
<dbReference type="AlphaFoldDB" id="A0A0M4PMY5"/>
<feature type="transmembrane region" description="Helical" evidence="19">
    <location>
        <begin position="15"/>
        <end position="41"/>
    </location>
</feature>
<evidence type="ECO:0000256" key="2">
    <source>
        <dbReference type="ARBA" id="ARBA00004651"/>
    </source>
</evidence>
<evidence type="ECO:0000313" key="21">
    <source>
        <dbReference type="Proteomes" id="UP000058020"/>
    </source>
</evidence>
<comment type="catalytic activity">
    <reaction evidence="1 18">
        <text>a 1,2-diacyl-sn-glycero-3-phosphate + CTP + H(+) = a CDP-1,2-diacyl-sn-glycerol + diphosphate</text>
        <dbReference type="Rhea" id="RHEA:16229"/>
        <dbReference type="ChEBI" id="CHEBI:15378"/>
        <dbReference type="ChEBI" id="CHEBI:33019"/>
        <dbReference type="ChEBI" id="CHEBI:37563"/>
        <dbReference type="ChEBI" id="CHEBI:58332"/>
        <dbReference type="ChEBI" id="CHEBI:58608"/>
        <dbReference type="EC" id="2.7.7.41"/>
    </reaction>
</comment>
<keyword evidence="16" id="KW-0594">Phospholipid biosynthesis</keyword>
<evidence type="ECO:0000256" key="3">
    <source>
        <dbReference type="ARBA" id="ARBA00005119"/>
    </source>
</evidence>
<evidence type="ECO:0000256" key="4">
    <source>
        <dbReference type="ARBA" id="ARBA00005189"/>
    </source>
</evidence>
<dbReference type="STRING" id="1705394.SP60_04155"/>
<dbReference type="Proteomes" id="UP000058020">
    <property type="component" value="Chromosome"/>
</dbReference>
<keyword evidence="12 18" id="KW-0548">Nucleotidyltransferase</keyword>
<comment type="similarity">
    <text evidence="5 18">Belongs to the CDS family.</text>
</comment>
<evidence type="ECO:0000256" key="16">
    <source>
        <dbReference type="ARBA" id="ARBA00023209"/>
    </source>
</evidence>
<comment type="pathway">
    <text evidence="4">Lipid metabolism.</text>
</comment>
<proteinExistence type="inferred from homology"/>
<dbReference type="PANTHER" id="PTHR46382:SF1">
    <property type="entry name" value="PHOSPHATIDATE CYTIDYLYLTRANSFERASE"/>
    <property type="match status" value="1"/>
</dbReference>
<sequence length="269" mass="29240">MLVQRILTALILAPLFIWAIFALPTEYFSLLLLLFVTLGAWEFARLIKIEQPLYRTLVAFGITGCALIAAQHAQNVINLQAILVVSVIWWGLNLYWVVSYPKHSQSWYGSGIVRVMGGVMLLVPMWVALTNLHSIHGGAHFLLLMLLIWGADSGAYFVGRAFGKHKLAPNVSPGKSIEGVIGGIGLALIVMLAFLQQQNISIDLYPGYLLLAVVVSSVSVLGDLYESLFKRTSGIKDSGNILPGHGGILDRIDSLTAAAPFFLLGLSLI</sequence>
<dbReference type="OrthoDB" id="9799199at2"/>
<keyword evidence="11 18" id="KW-0812">Transmembrane</keyword>
<evidence type="ECO:0000256" key="14">
    <source>
        <dbReference type="ARBA" id="ARBA00023098"/>
    </source>
</evidence>
<dbReference type="GO" id="GO:0016024">
    <property type="term" value="P:CDP-diacylglycerol biosynthetic process"/>
    <property type="evidence" value="ECO:0007669"/>
    <property type="project" value="UniProtKB-UniPathway"/>
</dbReference>